<dbReference type="PIRSF" id="PIRSF000124">
    <property type="entry name" value="UDPglc_GDPman_dh"/>
    <property type="match status" value="1"/>
</dbReference>
<evidence type="ECO:0000256" key="4">
    <source>
        <dbReference type="ARBA" id="ARBA00023002"/>
    </source>
</evidence>
<comment type="catalytic activity">
    <reaction evidence="6 7">
        <text>UDP-alpha-D-glucose + 2 NAD(+) + H2O = UDP-alpha-D-glucuronate + 2 NADH + 3 H(+)</text>
        <dbReference type="Rhea" id="RHEA:23596"/>
        <dbReference type="ChEBI" id="CHEBI:15377"/>
        <dbReference type="ChEBI" id="CHEBI:15378"/>
        <dbReference type="ChEBI" id="CHEBI:57540"/>
        <dbReference type="ChEBI" id="CHEBI:57945"/>
        <dbReference type="ChEBI" id="CHEBI:58052"/>
        <dbReference type="ChEBI" id="CHEBI:58885"/>
        <dbReference type="EC" id="1.1.1.22"/>
    </reaction>
</comment>
<dbReference type="Gene3D" id="1.20.5.170">
    <property type="match status" value="1"/>
</dbReference>
<dbReference type="PANTHER" id="PTHR43750">
    <property type="entry name" value="UDP-GLUCOSE 6-DEHYDROGENASE TUAD"/>
    <property type="match status" value="1"/>
</dbReference>
<dbReference type="NCBIfam" id="TIGR03026">
    <property type="entry name" value="NDP-sugDHase"/>
    <property type="match status" value="1"/>
</dbReference>
<dbReference type="AlphaFoldDB" id="A0A975ENH8"/>
<feature type="binding site" evidence="10">
    <location>
        <position position="87"/>
    </location>
    <ligand>
        <name>NAD(+)</name>
        <dbReference type="ChEBI" id="CHEBI:57540"/>
    </ligand>
</feature>
<evidence type="ECO:0000256" key="2">
    <source>
        <dbReference type="ARBA" id="ARBA00006601"/>
    </source>
</evidence>
<comment type="similarity">
    <text evidence="2 7">Belongs to the UDP-glucose/GDP-mannose dehydrogenase family.</text>
</comment>
<feature type="binding site" evidence="10">
    <location>
        <position position="36"/>
    </location>
    <ligand>
        <name>NAD(+)</name>
        <dbReference type="ChEBI" id="CHEBI:57540"/>
    </ligand>
</feature>
<feature type="binding site" evidence="9">
    <location>
        <position position="325"/>
    </location>
    <ligand>
        <name>substrate</name>
    </ligand>
</feature>
<dbReference type="SMART" id="SM00984">
    <property type="entry name" value="UDPG_MGDP_dh_C"/>
    <property type="match status" value="1"/>
</dbReference>
<feature type="active site" description="Nucleophile" evidence="8">
    <location>
        <position position="269"/>
    </location>
</feature>
<dbReference type="SUPFAM" id="SSF48179">
    <property type="entry name" value="6-phosphogluconate dehydrogenase C-terminal domain-like"/>
    <property type="match status" value="1"/>
</dbReference>
<dbReference type="PROSITE" id="PS51257">
    <property type="entry name" value="PROKAR_LIPOPROTEIN"/>
    <property type="match status" value="1"/>
</dbReference>
<evidence type="ECO:0000256" key="3">
    <source>
        <dbReference type="ARBA" id="ARBA00012954"/>
    </source>
</evidence>
<dbReference type="InterPro" id="IPR014027">
    <property type="entry name" value="UDP-Glc/GDP-Man_DH_C"/>
</dbReference>
<evidence type="ECO:0000259" key="11">
    <source>
        <dbReference type="SMART" id="SM00984"/>
    </source>
</evidence>
<dbReference type="InterPro" id="IPR028357">
    <property type="entry name" value="UDPglc_DH_bac"/>
</dbReference>
<dbReference type="GO" id="GO:0003979">
    <property type="term" value="F:UDP-glucose 6-dehydrogenase activity"/>
    <property type="evidence" value="ECO:0007669"/>
    <property type="project" value="UniProtKB-EC"/>
</dbReference>
<feature type="binding site" evidence="9">
    <location>
        <position position="211"/>
    </location>
    <ligand>
        <name>substrate</name>
    </ligand>
</feature>
<feature type="binding site" evidence="10">
    <location>
        <position position="125"/>
    </location>
    <ligand>
        <name>NAD(+)</name>
        <dbReference type="ChEBI" id="CHEBI:57540"/>
    </ligand>
</feature>
<feature type="binding site" evidence="10">
    <location>
        <position position="332"/>
    </location>
    <ligand>
        <name>NAD(+)</name>
        <dbReference type="ChEBI" id="CHEBI:57540"/>
    </ligand>
</feature>
<dbReference type="Proteomes" id="UP000665026">
    <property type="component" value="Chromosome"/>
</dbReference>
<proteinExistence type="inferred from homology"/>
<dbReference type="Pfam" id="PF03721">
    <property type="entry name" value="UDPG_MGDP_dh_N"/>
    <property type="match status" value="1"/>
</dbReference>
<evidence type="ECO:0000256" key="9">
    <source>
        <dbReference type="PIRSR" id="PIRSR500134-2"/>
    </source>
</evidence>
<evidence type="ECO:0000313" key="13">
    <source>
        <dbReference type="Proteomes" id="UP000665026"/>
    </source>
</evidence>
<feature type="binding site" evidence="10">
    <location>
        <position position="272"/>
    </location>
    <ligand>
        <name>NAD(+)</name>
        <dbReference type="ChEBI" id="CHEBI:57540"/>
    </ligand>
</feature>
<evidence type="ECO:0000256" key="10">
    <source>
        <dbReference type="PIRSR" id="PIRSR500134-3"/>
    </source>
</evidence>
<evidence type="ECO:0000256" key="8">
    <source>
        <dbReference type="PIRSR" id="PIRSR500134-1"/>
    </source>
</evidence>
<dbReference type="InterPro" id="IPR014026">
    <property type="entry name" value="UDP-Glc/GDP-Man_DH_dimer"/>
</dbReference>
<feature type="binding site" evidence="10">
    <location>
        <position position="162"/>
    </location>
    <ligand>
        <name>NAD(+)</name>
        <dbReference type="ChEBI" id="CHEBI:57540"/>
    </ligand>
</feature>
<protein>
    <recommendedName>
        <fullName evidence="3 7">UDP-glucose 6-dehydrogenase</fullName>
        <ecNumber evidence="3 7">1.1.1.22</ecNumber>
    </recommendedName>
</protein>
<keyword evidence="5 7" id="KW-0520">NAD</keyword>
<feature type="domain" description="UDP-glucose/GDP-mannose dehydrogenase C-terminal" evidence="11">
    <location>
        <begin position="318"/>
        <end position="416"/>
    </location>
</feature>
<evidence type="ECO:0000256" key="5">
    <source>
        <dbReference type="ARBA" id="ARBA00023027"/>
    </source>
</evidence>
<dbReference type="PANTHER" id="PTHR43750:SF1">
    <property type="entry name" value="GDP-MANNOSE 6-DEHYDROGENASE"/>
    <property type="match status" value="1"/>
</dbReference>
<feature type="binding site" evidence="9">
    <location>
        <begin position="159"/>
        <end position="162"/>
    </location>
    <ligand>
        <name>substrate</name>
    </ligand>
</feature>
<dbReference type="Pfam" id="PF03720">
    <property type="entry name" value="UDPG_MGDP_dh_C"/>
    <property type="match status" value="1"/>
</dbReference>
<organism evidence="12 13">
    <name type="scientific">Cognatishimia activa</name>
    <dbReference type="NCBI Taxonomy" id="1715691"/>
    <lineage>
        <taxon>Bacteria</taxon>
        <taxon>Pseudomonadati</taxon>
        <taxon>Pseudomonadota</taxon>
        <taxon>Alphaproteobacteria</taxon>
        <taxon>Rhodobacterales</taxon>
        <taxon>Paracoccaceae</taxon>
        <taxon>Cognatishimia</taxon>
    </lineage>
</organism>
<dbReference type="InterPro" id="IPR036291">
    <property type="entry name" value="NAD(P)-bd_dom_sf"/>
</dbReference>
<evidence type="ECO:0000256" key="6">
    <source>
        <dbReference type="ARBA" id="ARBA00047473"/>
    </source>
</evidence>
<keyword evidence="4 7" id="KW-0560">Oxidoreductase</keyword>
<dbReference type="KEGG" id="cact:HZ995_12210"/>
<evidence type="ECO:0000256" key="7">
    <source>
        <dbReference type="PIRNR" id="PIRNR000124"/>
    </source>
</evidence>
<dbReference type="Gene3D" id="3.40.50.720">
    <property type="entry name" value="NAD(P)-binding Rossmann-like Domain"/>
    <property type="match status" value="2"/>
</dbReference>
<name>A0A975ENH8_9RHOB</name>
<dbReference type="PIRSF" id="PIRSF500134">
    <property type="entry name" value="UDPglc_DH_bac"/>
    <property type="match status" value="1"/>
</dbReference>
<dbReference type="RefSeq" id="WP_209355926.1">
    <property type="nucleotide sequence ID" value="NZ_CP060010.1"/>
</dbReference>
<dbReference type="Pfam" id="PF00984">
    <property type="entry name" value="UDPG_MGDP_dh"/>
    <property type="match status" value="1"/>
</dbReference>
<sequence>MARISVFGIGYVGAVAAACLVRDGHKVIAVDVDEDKVDLINRGQSPIVEEGLGALIAKGIDSDRLFATSDASFAIDQTDVSLVCVGTPSDPSGALDLTYIKEVSRQIGQEMREKETLHSVILRSTVLPGTSEDICIPLIERHSGKTVGRGFGFGYYPEFLREGSAIEDYDDAGLVVFGALDEATRNFLHMVNATQDCCLHEVGLRTAEMVKYTSNSWRATKVTFANEIGNISKACGLDGQEVMDVLCADHKVSMSPKFLRPGFAFGGSCLPKDIRALKHLADRTQTPTPLLSAVLDANDAQVARAERMVRDSGARHVGFVGISFKPGTDDLRESPLVELAARLVMQGITVSVFDPYVAQLAAQQDGDPFRNSKLPYLKQMLVQELPALVAATDALVIGNFYAETVEILGAASVTKPTIDLTRVRRDMVSTGTYEGICW</sequence>
<evidence type="ECO:0000313" key="12">
    <source>
        <dbReference type="EMBL" id="QTN35239.1"/>
    </source>
</evidence>
<dbReference type="InterPro" id="IPR008927">
    <property type="entry name" value="6-PGluconate_DH-like_C_sf"/>
</dbReference>
<feature type="binding site" evidence="9">
    <location>
        <position position="266"/>
    </location>
    <ligand>
        <name>substrate</name>
    </ligand>
</feature>
<reference evidence="12" key="1">
    <citation type="submission" date="2020-07" db="EMBL/GenBank/DDBJ databases">
        <title>Genome sequences of bacteria associated with the marine, planktonic diatom Thalassiosira profunda strain ECT2AJA-044.</title>
        <authorList>
            <person name="Gargas C.B."/>
            <person name="Roberts W.R."/>
            <person name="Alverson A.J."/>
        </authorList>
    </citation>
    <scope>NUCLEOTIDE SEQUENCE</scope>
    <source>
        <strain evidence="12">ECT2AJA-044</strain>
    </source>
</reference>
<dbReference type="SUPFAM" id="SSF52413">
    <property type="entry name" value="UDP-glucose/GDP-mannose dehydrogenase C-terminal domain"/>
    <property type="match status" value="1"/>
</dbReference>
<feature type="binding site" evidence="10">
    <location>
        <position position="31"/>
    </location>
    <ligand>
        <name>NAD(+)</name>
        <dbReference type="ChEBI" id="CHEBI:57540"/>
    </ligand>
</feature>
<dbReference type="InterPro" id="IPR001732">
    <property type="entry name" value="UDP-Glc/GDP-Man_DH_N"/>
</dbReference>
<comment type="pathway">
    <text evidence="1">Nucleotide-sugar biosynthesis; UDP-alpha-D-glucuronate biosynthesis; UDP-alpha-D-glucuronate from UDP-alpha-D-glucose: step 1/1.</text>
</comment>
<dbReference type="GO" id="GO:0000271">
    <property type="term" value="P:polysaccharide biosynthetic process"/>
    <property type="evidence" value="ECO:0007669"/>
    <property type="project" value="InterPro"/>
</dbReference>
<accession>A0A975ENH8</accession>
<dbReference type="EMBL" id="CP060010">
    <property type="protein sequence ID" value="QTN35239.1"/>
    <property type="molecule type" value="Genomic_DNA"/>
</dbReference>
<feature type="binding site" evidence="9">
    <location>
        <begin position="258"/>
        <end position="262"/>
    </location>
    <ligand>
        <name>substrate</name>
    </ligand>
</feature>
<dbReference type="GO" id="GO:0051287">
    <property type="term" value="F:NAD binding"/>
    <property type="evidence" value="ECO:0007669"/>
    <property type="project" value="InterPro"/>
</dbReference>
<dbReference type="InterPro" id="IPR036220">
    <property type="entry name" value="UDP-Glc/GDP-Man_DH_C_sf"/>
</dbReference>
<gene>
    <name evidence="12" type="ORF">HZ995_12210</name>
</gene>
<dbReference type="InterPro" id="IPR017476">
    <property type="entry name" value="UDP-Glc/GDP-Man"/>
</dbReference>
<dbReference type="EC" id="1.1.1.22" evidence="3 7"/>
<dbReference type="SUPFAM" id="SSF51735">
    <property type="entry name" value="NAD(P)-binding Rossmann-fold domains"/>
    <property type="match status" value="1"/>
</dbReference>
<evidence type="ECO:0000256" key="1">
    <source>
        <dbReference type="ARBA" id="ARBA00004701"/>
    </source>
</evidence>